<keyword evidence="6 16" id="KW-0819">tRNA processing</keyword>
<comment type="catalytic activity">
    <reaction evidence="16">
        <text>Endonucleolytic cleavage of single-stranded RNA in A- and U-rich regions.</text>
        <dbReference type="EC" id="3.1.26.12"/>
    </reaction>
</comment>
<evidence type="ECO:0000256" key="7">
    <source>
        <dbReference type="ARBA" id="ARBA00022722"/>
    </source>
</evidence>
<comment type="caution">
    <text evidence="19">The sequence shown here is derived from an EMBL/GenBank/DDBJ whole genome shotgun (WGS) entry which is preliminary data.</text>
</comment>
<dbReference type="GO" id="GO:0006364">
    <property type="term" value="P:rRNA processing"/>
    <property type="evidence" value="ECO:0007669"/>
    <property type="project" value="UniProtKB-UniRule"/>
</dbReference>
<dbReference type="Gene3D" id="2.40.50.140">
    <property type="entry name" value="Nucleic acid-binding proteins"/>
    <property type="match status" value="1"/>
</dbReference>
<evidence type="ECO:0000256" key="11">
    <source>
        <dbReference type="ARBA" id="ARBA00022801"/>
    </source>
</evidence>
<feature type="domain" description="S1 motif" evidence="18">
    <location>
        <begin position="39"/>
        <end position="120"/>
    </location>
</feature>
<keyword evidence="7 16" id="KW-0540">Nuclease</keyword>
<feature type="compositionally biased region" description="Basic and acidic residues" evidence="17">
    <location>
        <begin position="760"/>
        <end position="775"/>
    </location>
</feature>
<evidence type="ECO:0000313" key="19">
    <source>
        <dbReference type="EMBL" id="TCW34316.1"/>
    </source>
</evidence>
<dbReference type="NCBIfam" id="NF008074">
    <property type="entry name" value="PRK10811.1"/>
    <property type="match status" value="1"/>
</dbReference>
<dbReference type="PANTHER" id="PTHR30001">
    <property type="entry name" value="RIBONUCLEASE"/>
    <property type="match status" value="1"/>
</dbReference>
<keyword evidence="4 16" id="KW-0997">Cell inner membrane</keyword>
<feature type="binding site" evidence="16">
    <location>
        <position position="407"/>
    </location>
    <ligand>
        <name>Zn(2+)</name>
        <dbReference type="ChEBI" id="CHEBI:29105"/>
        <note>ligand shared between dimeric partners</note>
    </ligand>
</feature>
<evidence type="ECO:0000256" key="13">
    <source>
        <dbReference type="ARBA" id="ARBA00022842"/>
    </source>
</evidence>
<keyword evidence="9 16" id="KW-0699">rRNA-binding</keyword>
<evidence type="ECO:0000256" key="4">
    <source>
        <dbReference type="ARBA" id="ARBA00022519"/>
    </source>
</evidence>
<dbReference type="SMART" id="SM00316">
    <property type="entry name" value="S1"/>
    <property type="match status" value="1"/>
</dbReference>
<evidence type="ECO:0000256" key="10">
    <source>
        <dbReference type="ARBA" id="ARBA00022759"/>
    </source>
</evidence>
<dbReference type="RefSeq" id="WP_132230377.1">
    <property type="nucleotide sequence ID" value="NZ_NRRH01000010.1"/>
</dbReference>
<dbReference type="GO" id="GO:0005737">
    <property type="term" value="C:cytoplasm"/>
    <property type="evidence" value="ECO:0007669"/>
    <property type="project" value="UniProtKB-SubCell"/>
</dbReference>
<dbReference type="GO" id="GO:0019843">
    <property type="term" value="F:rRNA binding"/>
    <property type="evidence" value="ECO:0007669"/>
    <property type="project" value="UniProtKB-KW"/>
</dbReference>
<evidence type="ECO:0000256" key="3">
    <source>
        <dbReference type="ARBA" id="ARBA00022490"/>
    </source>
</evidence>
<keyword evidence="5 16" id="KW-0698">rRNA processing</keyword>
<gene>
    <name evidence="16" type="primary">rne</name>
    <name evidence="19" type="ORF">EDC29_11131</name>
</gene>
<dbReference type="HAMAP" id="MF_00970">
    <property type="entry name" value="RNase_E"/>
    <property type="match status" value="1"/>
</dbReference>
<dbReference type="Gene3D" id="3.40.1260.20">
    <property type="entry name" value="Ribonuclease E, catalytic domain"/>
    <property type="match status" value="1"/>
</dbReference>
<feature type="region of interest" description="Required for zinc-mediated homotetramerization and catalytic activity" evidence="16">
    <location>
        <begin position="404"/>
        <end position="407"/>
    </location>
</feature>
<dbReference type="Pfam" id="PF00575">
    <property type="entry name" value="S1"/>
    <property type="match status" value="1"/>
</dbReference>
<feature type="compositionally biased region" description="Basic and acidic residues" evidence="17">
    <location>
        <begin position="561"/>
        <end position="571"/>
    </location>
</feature>
<evidence type="ECO:0000256" key="17">
    <source>
        <dbReference type="SAM" id="MobiDB-lite"/>
    </source>
</evidence>
<feature type="compositionally biased region" description="Basic and acidic residues" evidence="17">
    <location>
        <begin position="685"/>
        <end position="710"/>
    </location>
</feature>
<comment type="similarity">
    <text evidence="16">Belongs to the RNase E/G family. RNase E subfamily.</text>
</comment>
<dbReference type="PROSITE" id="PS50126">
    <property type="entry name" value="S1"/>
    <property type="match status" value="1"/>
</dbReference>
<feature type="region of interest" description="Disordered" evidence="17">
    <location>
        <begin position="491"/>
        <end position="1064"/>
    </location>
</feature>
<dbReference type="InterPro" id="IPR003029">
    <property type="entry name" value="S1_domain"/>
</dbReference>
<dbReference type="Pfam" id="PF20833">
    <property type="entry name" value="RNase_E_G_Thio"/>
    <property type="match status" value="1"/>
</dbReference>
<sequence length="1064" mass="117017">MKRMLINATQPEELRVATVDGQLLYNLDIESPGRELKKANIYKGTITRVEPSLEAAFVDYGAERHGFLPLKEIARAYFEPDSVKPGSRINIKEAVREGREVVVQIDKEERGNKGAALTTFISLAGRYLVLMPNNPRAGGVSRRIEGQDRSELRDAMSQLEIPEDMGLIVRTAGVGKSVEELQWDLDYLLQLWKAIETSGEQRKAPFLIYQESDVIIRSIRDYLRADIGEIVIDDAAVYERAETFIRQVMPQNIKKLRRYDDEVPLFTRYQIETQIESAFQREVRLPSGGSIVIDHGEALTAIDINSARATKGADIEETALNTNLEAADEIARQLRLRDLGGLFVIDFIDMTPPKNQREVENRLREALKQDRARVQVARISRFGLLEMSRQRLRPSLGESSQQVCPRCKGQGTIRGVDSLGLSILRIIEEEAMKDNTQRILAHLPVSVATFLLNEKRRTIVDIEQRQEVEILLVPNEHLLTPDYQIERIRTQDVTKQDEGRQSYEIAAAPPEPEAESRYTRLTAPPRIEEPAVKQVTPATPVPQQRPNPQRTTPKTPAGLQEPERSEPESLIKRIWTGLFAPRQIEAPASPQSESQHHSERGHAKPRGEGEGSKSRERKRSTPPEGRGGEGEESGRSARNGEGRSRRSSTRNRPRRNENGGRAAKGKGDDERTREPQQPQGGESNKPQRSDADEAQEQSRRSTEARTERSAPETAKGNGENTTPQQDGAGERPRSTRRRRGGRNRRRSTPTNGGNEQPNGNDRERAPTQSRVEHNAATETEAPATETRHKPQALLPAPQTGAEAKQSDSDRQSARAKSEPSQGQSSAAAPKPETAKDKSTAASAKPEAGKDKPTAETAKPESGKDKPTAETAKPEPGKDRPAAETAKPEPGKDRPVAETAKPEPGKDRPVAETAKPEPGKDRPAAETAKPESGKDKPTAETAKPEPGKDKPVAETAKPESESGKDKPTAEAPRPKPAGEQPAATSKPESGEHKSATVSRSEPTREAQSHSETATSAPTPPPESRPQTPPAAPKPATEAPAAAPERAPRPAATVESEKRITQEDGD</sequence>
<evidence type="ECO:0000256" key="5">
    <source>
        <dbReference type="ARBA" id="ARBA00022552"/>
    </source>
</evidence>
<feature type="binding site" evidence="16">
    <location>
        <position position="404"/>
    </location>
    <ligand>
        <name>Zn(2+)</name>
        <dbReference type="ChEBI" id="CHEBI:29105"/>
        <note>ligand shared between dimeric partners</note>
    </ligand>
</feature>
<keyword evidence="15 16" id="KW-0472">Membrane</keyword>
<organism evidence="19 20">
    <name type="scientific">Marichromatium gracile</name>
    <name type="common">Chromatium gracile</name>
    <dbReference type="NCBI Taxonomy" id="1048"/>
    <lineage>
        <taxon>Bacteria</taxon>
        <taxon>Pseudomonadati</taxon>
        <taxon>Pseudomonadota</taxon>
        <taxon>Gammaproteobacteria</taxon>
        <taxon>Chromatiales</taxon>
        <taxon>Chromatiaceae</taxon>
        <taxon>Marichromatium</taxon>
    </lineage>
</organism>
<evidence type="ECO:0000256" key="15">
    <source>
        <dbReference type="ARBA" id="ARBA00023136"/>
    </source>
</evidence>
<keyword evidence="2 16" id="KW-1003">Cell membrane</keyword>
<dbReference type="Proteomes" id="UP000295247">
    <property type="component" value="Unassembled WGS sequence"/>
</dbReference>
<dbReference type="InterPro" id="IPR048583">
    <property type="entry name" value="RNase_E_G_thioredoxin-like"/>
</dbReference>
<keyword evidence="16" id="KW-0820">tRNA-binding</keyword>
<feature type="compositionally biased region" description="Basic and acidic residues" evidence="17">
    <location>
        <begin position="491"/>
        <end position="501"/>
    </location>
</feature>
<reference evidence="19 20" key="1">
    <citation type="submission" date="2019-03" db="EMBL/GenBank/DDBJ databases">
        <title>Genomic Encyclopedia of Type Strains, Phase IV (KMG-IV): sequencing the most valuable type-strain genomes for metagenomic binning, comparative biology and taxonomic classification.</title>
        <authorList>
            <person name="Goeker M."/>
        </authorList>
    </citation>
    <scope>NUCLEOTIDE SEQUENCE [LARGE SCALE GENOMIC DNA]</scope>
    <source>
        <strain evidence="19 20">DSM 203</strain>
    </source>
</reference>
<feature type="compositionally biased region" description="Pro residues" evidence="17">
    <location>
        <begin position="1016"/>
        <end position="1031"/>
    </location>
</feature>
<dbReference type="Pfam" id="PF10150">
    <property type="entry name" value="RNase_E_G"/>
    <property type="match status" value="1"/>
</dbReference>
<dbReference type="GO" id="GO:0000287">
    <property type="term" value="F:magnesium ion binding"/>
    <property type="evidence" value="ECO:0007669"/>
    <property type="project" value="UniProtKB-UniRule"/>
</dbReference>
<comment type="function">
    <text evidence="16">Endoribonuclease that plays a central role in RNA processing and decay. Required for the maturation of 5S and 16S rRNAs and the majority of tRNAs. Also involved in the degradation of most mRNAs.</text>
</comment>
<dbReference type="EC" id="3.1.26.12" evidence="16"/>
<name>A0A4R4A781_MARGR</name>
<evidence type="ECO:0000256" key="8">
    <source>
        <dbReference type="ARBA" id="ARBA00022723"/>
    </source>
</evidence>
<dbReference type="AlphaFoldDB" id="A0A4R4A781"/>
<evidence type="ECO:0000313" key="20">
    <source>
        <dbReference type="Proteomes" id="UP000295247"/>
    </source>
</evidence>
<dbReference type="NCBIfam" id="TIGR00757">
    <property type="entry name" value="RNaseEG"/>
    <property type="match status" value="1"/>
</dbReference>
<evidence type="ECO:0000256" key="1">
    <source>
        <dbReference type="ARBA" id="ARBA00005663"/>
    </source>
</evidence>
<dbReference type="GO" id="GO:0008270">
    <property type="term" value="F:zinc ion binding"/>
    <property type="evidence" value="ECO:0007669"/>
    <property type="project" value="UniProtKB-UniRule"/>
</dbReference>
<feature type="compositionally biased region" description="Basic and acidic residues" evidence="17">
    <location>
        <begin position="804"/>
        <end position="817"/>
    </location>
</feature>
<keyword evidence="10 16" id="KW-0255">Endonuclease</keyword>
<dbReference type="CDD" id="cd04453">
    <property type="entry name" value="S1_RNase_E"/>
    <property type="match status" value="1"/>
</dbReference>
<feature type="binding site" evidence="16">
    <location>
        <position position="346"/>
    </location>
    <ligand>
        <name>Mg(2+)</name>
        <dbReference type="ChEBI" id="CHEBI:18420"/>
        <note>catalytic</note>
    </ligand>
</feature>
<keyword evidence="11 16" id="KW-0378">Hydrolase</keyword>
<keyword evidence="12 16" id="KW-0862">Zinc</keyword>
<dbReference type="GO" id="GO:0000049">
    <property type="term" value="F:tRNA binding"/>
    <property type="evidence" value="ECO:0007669"/>
    <property type="project" value="UniProtKB-KW"/>
</dbReference>
<evidence type="ECO:0000259" key="18">
    <source>
        <dbReference type="PROSITE" id="PS50126"/>
    </source>
</evidence>
<evidence type="ECO:0000256" key="12">
    <source>
        <dbReference type="ARBA" id="ARBA00022833"/>
    </source>
</evidence>
<comment type="subunit">
    <text evidence="16">Component of the RNA degradosome, which is a multiprotein complex involved in RNA processing and mRNA degradation. Within the RNA degradosome, RNase E assembles into a homotetramer formed by a dimer of dimers.</text>
</comment>
<feature type="compositionally biased region" description="Basic residues" evidence="17">
    <location>
        <begin position="734"/>
        <end position="747"/>
    </location>
</feature>
<dbReference type="InterPro" id="IPR019307">
    <property type="entry name" value="RNA-bd_AU-1/RNase_E/G"/>
</dbReference>
<feature type="compositionally biased region" description="Basic and acidic residues" evidence="17">
    <location>
        <begin position="594"/>
        <end position="614"/>
    </location>
</feature>
<feature type="compositionally biased region" description="Basic and acidic residues" evidence="17">
    <location>
        <begin position="626"/>
        <end position="644"/>
    </location>
</feature>
<dbReference type="InterPro" id="IPR012340">
    <property type="entry name" value="NA-bd_OB-fold"/>
</dbReference>
<feature type="binding site" evidence="16">
    <location>
        <position position="303"/>
    </location>
    <ligand>
        <name>Mg(2+)</name>
        <dbReference type="ChEBI" id="CHEBI:18420"/>
        <note>catalytic</note>
    </ligand>
</feature>
<feature type="compositionally biased region" description="Polar residues" evidence="17">
    <location>
        <begin position="675"/>
        <end position="684"/>
    </location>
</feature>
<dbReference type="GO" id="GO:0009898">
    <property type="term" value="C:cytoplasmic side of plasma membrane"/>
    <property type="evidence" value="ECO:0007669"/>
    <property type="project" value="UniProtKB-UniRule"/>
</dbReference>
<dbReference type="PANTHER" id="PTHR30001:SF1">
    <property type="entry name" value="RIBONUCLEASE E_G-LIKE PROTEIN, CHLOROPLASTIC"/>
    <property type="match status" value="1"/>
</dbReference>
<keyword evidence="13 16" id="KW-0460">Magnesium</keyword>
<feature type="compositionally biased region" description="Low complexity" evidence="17">
    <location>
        <begin position="1032"/>
        <end position="1051"/>
    </location>
</feature>
<dbReference type="InterPro" id="IPR028878">
    <property type="entry name" value="RNase_E"/>
</dbReference>
<dbReference type="GO" id="GO:0006402">
    <property type="term" value="P:mRNA catabolic process"/>
    <property type="evidence" value="ECO:0007669"/>
    <property type="project" value="UniProtKB-UniRule"/>
</dbReference>
<evidence type="ECO:0000256" key="2">
    <source>
        <dbReference type="ARBA" id="ARBA00022475"/>
    </source>
</evidence>
<comment type="cofactor">
    <cofactor evidence="16">
        <name>Mg(2+)</name>
        <dbReference type="ChEBI" id="CHEBI:18420"/>
    </cofactor>
    <text evidence="16">Binds 1 Mg(2+) ion per subunit.</text>
</comment>
<keyword evidence="14 16" id="KW-0694">RNA-binding</keyword>
<dbReference type="FunFam" id="2.40.50.140:FF:000040">
    <property type="entry name" value="Ribonuclease E"/>
    <property type="match status" value="1"/>
</dbReference>
<evidence type="ECO:0000256" key="14">
    <source>
        <dbReference type="ARBA" id="ARBA00022884"/>
    </source>
</evidence>
<accession>A0A4R4A781</accession>
<comment type="cofactor">
    <cofactor evidence="16">
        <name>Zn(2+)</name>
        <dbReference type="ChEBI" id="CHEBI:29105"/>
    </cofactor>
    <text evidence="16">Binds 2 Zn(2+) ions per homotetramer.</text>
</comment>
<feature type="compositionally biased region" description="Low complexity" evidence="17">
    <location>
        <begin position="546"/>
        <end position="556"/>
    </location>
</feature>
<dbReference type="GO" id="GO:0008033">
    <property type="term" value="P:tRNA processing"/>
    <property type="evidence" value="ECO:0007669"/>
    <property type="project" value="UniProtKB-UniRule"/>
</dbReference>
<keyword evidence="8 16" id="KW-0479">Metal-binding</keyword>
<evidence type="ECO:0000256" key="6">
    <source>
        <dbReference type="ARBA" id="ARBA00022694"/>
    </source>
</evidence>
<feature type="compositionally biased region" description="Basic and acidic residues" evidence="17">
    <location>
        <begin position="1053"/>
        <end position="1064"/>
    </location>
</feature>
<feature type="compositionally biased region" description="Basic and acidic residues" evidence="17">
    <location>
        <begin position="665"/>
        <end position="674"/>
    </location>
</feature>
<dbReference type="EMBL" id="SMDC01000011">
    <property type="protein sequence ID" value="TCW34316.1"/>
    <property type="molecule type" value="Genomic_DNA"/>
</dbReference>
<evidence type="ECO:0000256" key="16">
    <source>
        <dbReference type="HAMAP-Rule" id="MF_00970"/>
    </source>
</evidence>
<dbReference type="GO" id="GO:0008995">
    <property type="term" value="F:ribonuclease E activity"/>
    <property type="evidence" value="ECO:0007669"/>
    <property type="project" value="UniProtKB-EC"/>
</dbReference>
<comment type="subcellular location">
    <subcellularLocation>
        <location evidence="16">Cytoplasm</location>
    </subcellularLocation>
    <subcellularLocation>
        <location evidence="16">Cell inner membrane</location>
        <topology evidence="16">Peripheral membrane protein</topology>
        <orientation evidence="16">Cytoplasmic side</orientation>
    </subcellularLocation>
</comment>
<dbReference type="InterPro" id="IPR004659">
    <property type="entry name" value="RNase_E/G"/>
</dbReference>
<keyword evidence="3 16" id="KW-0963">Cytoplasm</keyword>
<comment type="similarity">
    <text evidence="1">Belongs to the RNase E/G family. RNase G subfamily.</text>
</comment>
<protein>
    <recommendedName>
        <fullName evidence="16">Ribonuclease E</fullName>
        <shortName evidence="16">RNase E</shortName>
        <ecNumber evidence="16">3.1.26.12</ecNumber>
    </recommendedName>
</protein>
<proteinExistence type="inferred from homology"/>
<evidence type="ECO:0000256" key="9">
    <source>
        <dbReference type="ARBA" id="ARBA00022730"/>
    </source>
</evidence>
<feature type="compositionally biased region" description="Basic and acidic residues" evidence="17">
    <location>
        <begin position="846"/>
        <end position="967"/>
    </location>
</feature>
<dbReference type="SUPFAM" id="SSF50249">
    <property type="entry name" value="Nucleic acid-binding proteins"/>
    <property type="match status" value="1"/>
</dbReference>